<gene>
    <name evidence="1" type="ORF">GRI36_12895</name>
</gene>
<reference evidence="1 2" key="1">
    <citation type="submission" date="2019-12" db="EMBL/GenBank/DDBJ databases">
        <title>Genomic-based taxomic classification of the family Erythrobacteraceae.</title>
        <authorList>
            <person name="Xu L."/>
        </authorList>
    </citation>
    <scope>NUCLEOTIDE SEQUENCE [LARGE SCALE GENOMIC DNA]</scope>
    <source>
        <strain evidence="1 2">JCM 17802</strain>
    </source>
</reference>
<dbReference type="RefSeq" id="WP_160598816.1">
    <property type="nucleotide sequence ID" value="NZ_WTYS01000001.1"/>
</dbReference>
<dbReference type="Proteomes" id="UP000468943">
    <property type="component" value="Unassembled WGS sequence"/>
</dbReference>
<evidence type="ECO:0000313" key="2">
    <source>
        <dbReference type="Proteomes" id="UP000468943"/>
    </source>
</evidence>
<dbReference type="OrthoDB" id="92543at2"/>
<organism evidence="1 2">
    <name type="scientific">Pontixanthobacter gangjinensis</name>
    <dbReference type="NCBI Taxonomy" id="1028742"/>
    <lineage>
        <taxon>Bacteria</taxon>
        <taxon>Pseudomonadati</taxon>
        <taxon>Pseudomonadota</taxon>
        <taxon>Alphaproteobacteria</taxon>
        <taxon>Sphingomonadales</taxon>
        <taxon>Erythrobacteraceae</taxon>
        <taxon>Pontixanthobacter</taxon>
    </lineage>
</organism>
<proteinExistence type="predicted"/>
<name>A0A6I4SPN1_9SPHN</name>
<evidence type="ECO:0000313" key="1">
    <source>
        <dbReference type="EMBL" id="MXO57773.1"/>
    </source>
</evidence>
<protein>
    <recommendedName>
        <fullName evidence="3">Tetratricopeptide repeat protein</fullName>
    </recommendedName>
</protein>
<dbReference type="AlphaFoldDB" id="A0A6I4SPN1"/>
<dbReference type="EMBL" id="WTYS01000001">
    <property type="protein sequence ID" value="MXO57773.1"/>
    <property type="molecule type" value="Genomic_DNA"/>
</dbReference>
<keyword evidence="2" id="KW-1185">Reference proteome</keyword>
<comment type="caution">
    <text evidence="1">The sequence shown here is derived from an EMBL/GenBank/DDBJ whole genome shotgun (WGS) entry which is preliminary data.</text>
</comment>
<evidence type="ECO:0008006" key="3">
    <source>
        <dbReference type="Google" id="ProtNLM"/>
    </source>
</evidence>
<sequence>MTLGIALAALSLLQPAGHADQSVDVAFEELAALDNQAAIERIEANDTLEQDDPARLINLGVALAREGCTGEAKAMFEADACSETH</sequence>
<accession>A0A6I4SPN1</accession>